<dbReference type="EMBL" id="QGMG01001636">
    <property type="protein sequence ID" value="TVY46011.1"/>
    <property type="molecule type" value="Genomic_DNA"/>
</dbReference>
<dbReference type="Proteomes" id="UP000481288">
    <property type="component" value="Unassembled WGS sequence"/>
</dbReference>
<gene>
    <name evidence="1" type="primary">Serac1</name>
    <name evidence="1" type="ORF">LCER1_G008092</name>
</gene>
<dbReference type="GO" id="GO:0008374">
    <property type="term" value="F:O-acyltransferase activity"/>
    <property type="evidence" value="ECO:0007669"/>
    <property type="project" value="InterPro"/>
</dbReference>
<dbReference type="SUPFAM" id="SSF53474">
    <property type="entry name" value="alpha/beta-Hydrolases"/>
    <property type="match status" value="1"/>
</dbReference>
<dbReference type="GO" id="GO:0006629">
    <property type="term" value="P:lipid metabolic process"/>
    <property type="evidence" value="ECO:0007669"/>
    <property type="project" value="InterPro"/>
</dbReference>
<keyword evidence="2" id="KW-1185">Reference proteome</keyword>
<dbReference type="SUPFAM" id="SSF48452">
    <property type="entry name" value="TPR-like"/>
    <property type="match status" value="1"/>
</dbReference>
<comment type="caution">
    <text evidence="1">The sequence shown here is derived from an EMBL/GenBank/DDBJ whole genome shotgun (WGS) entry which is preliminary data.</text>
</comment>
<dbReference type="Gene3D" id="1.25.40.10">
    <property type="entry name" value="Tetratricopeptide repeat domain"/>
    <property type="match status" value="1"/>
</dbReference>
<dbReference type="InterPro" id="IPR052374">
    <property type="entry name" value="SERAC1"/>
</dbReference>
<organism evidence="1 2">
    <name type="scientific">Lachnellula cervina</name>
    <dbReference type="NCBI Taxonomy" id="1316786"/>
    <lineage>
        <taxon>Eukaryota</taxon>
        <taxon>Fungi</taxon>
        <taxon>Dikarya</taxon>
        <taxon>Ascomycota</taxon>
        <taxon>Pezizomycotina</taxon>
        <taxon>Leotiomycetes</taxon>
        <taxon>Helotiales</taxon>
        <taxon>Lachnaceae</taxon>
        <taxon>Lachnellula</taxon>
    </lineage>
</organism>
<dbReference type="Gene3D" id="3.40.50.300">
    <property type="entry name" value="P-loop containing nucleotide triphosphate hydrolases"/>
    <property type="match status" value="1"/>
</dbReference>
<evidence type="ECO:0000313" key="2">
    <source>
        <dbReference type="Proteomes" id="UP000481288"/>
    </source>
</evidence>
<proteinExistence type="predicted"/>
<dbReference type="SUPFAM" id="SSF52540">
    <property type="entry name" value="P-loop containing nucleoside triphosphate hydrolases"/>
    <property type="match status" value="1"/>
</dbReference>
<feature type="non-terminal residue" evidence="1">
    <location>
        <position position="889"/>
    </location>
</feature>
<evidence type="ECO:0000313" key="1">
    <source>
        <dbReference type="EMBL" id="TVY46011.1"/>
    </source>
</evidence>
<reference evidence="1 2" key="1">
    <citation type="submission" date="2018-05" db="EMBL/GenBank/DDBJ databases">
        <title>Whole genome sequencing for identification of molecular markers to develop diagnostic detection tools for the regulated plant pathogen Lachnellula willkommii.</title>
        <authorList>
            <person name="Giroux E."/>
            <person name="Bilodeau G."/>
        </authorList>
    </citation>
    <scope>NUCLEOTIDE SEQUENCE [LARGE SCALE GENOMIC DNA]</scope>
    <source>
        <strain evidence="1 2">CBS 625.97</strain>
    </source>
</reference>
<dbReference type="InterPro" id="IPR027417">
    <property type="entry name" value="P-loop_NTPase"/>
</dbReference>
<accession>A0A7D8YXG5</accession>
<dbReference type="InterPro" id="IPR029058">
    <property type="entry name" value="AB_hydrolase_fold"/>
</dbReference>
<dbReference type="AlphaFoldDB" id="A0A7D8YXG5"/>
<sequence length="889" mass="100485">MACTKDTVKLSGLNVWSDNVGPAPEVDIIAVQGLGSHPYYTWVKKAPASTSNESKRFRDKARFWRNRNQKKPLEDDSQDDSLAECMWIRDLIVTGFQNARVATYSYKSDWRDRDVKISLRECAEQFLNILSQHRQQENERRRPLVLIGHSLGSLVIQQALVIAVHRQDSTDLRLSVAGIIFLGAPFQGSDVAGFGTWLARFLGSDTTLLESLKKDSPSLHALSRDFWESYTEWDLVCFYESIGAKPAIKSIVSSQSATLLGKRMMFLDTDHSGLNKFSGVDDENFVLVLPELRRMAQGGASIVAQRHSARDNGGGHGNTHWMVPRAINNLFTGRTELLHRVQKALRNNQAIHSDNQRRFVITGLGGQGKSEFCLKVASLMREEFWGIFWVNVSDPSTAESDFIAVAKALGRSVETLQKALQILATTKRNWLLILDNADDPEFDYQLYLPSTTYGALLMTSRVAECLQYSPNAFEALKGLEDRDCKILLLKASELPQESWSSYESQAIEVVRLLGSHTLALIQAGAYIGRGHCHLHEYSEVFQRQRKRLLEYRPKQAKSRYCDIYATFEASANVLKRSQSEAGEDALRLLDILSMLASSVLPFRIFKVAWKRASKRVLHKGRVESSKIDAMSRSHFSKLPNFMIADAEKWDPYRLLEAASLLVSLSLVTRHDLGDEVGLSMHPLTYAWAKDRQGPEQQKEAWITAGCVLAFSEAISSIWHTHGRLFLPHIQSYLDMDVRKALWSECEAITTPILLNCCWILKETRQDLRLGLLLREIFVELGQNPAKPSMEYLPLYDLRAINLHHIGEIREAVALEEQIAKSCETLAENHPDRLFNQNRLAAAYLSNNQVEEAIALLEQVVKIEETLAEDHPDRLASEHVLGYAYIENGQ</sequence>
<dbReference type="Gene3D" id="3.40.50.1820">
    <property type="entry name" value="alpha/beta hydrolase"/>
    <property type="match status" value="1"/>
</dbReference>
<name>A0A7D8YXG5_9HELO</name>
<protein>
    <submittedName>
        <fullName evidence="1">Protein SERAC1</fullName>
    </submittedName>
</protein>
<dbReference type="PANTHER" id="PTHR48182:SF3">
    <property type="entry name" value="DUF676 DOMAIN-CONTAINING PROTEIN"/>
    <property type="match status" value="1"/>
</dbReference>
<dbReference type="Pfam" id="PF13374">
    <property type="entry name" value="TPR_10"/>
    <property type="match status" value="1"/>
</dbReference>
<dbReference type="InterPro" id="IPR011990">
    <property type="entry name" value="TPR-like_helical_dom_sf"/>
</dbReference>
<dbReference type="InterPro" id="IPR003386">
    <property type="entry name" value="LACT/PDAT_acylTrfase"/>
</dbReference>
<dbReference type="PANTHER" id="PTHR48182">
    <property type="entry name" value="PROTEIN SERAC1"/>
    <property type="match status" value="1"/>
</dbReference>
<dbReference type="OrthoDB" id="1658288at2759"/>
<dbReference type="Pfam" id="PF02450">
    <property type="entry name" value="LCAT"/>
    <property type="match status" value="1"/>
</dbReference>